<dbReference type="InterPro" id="IPR036661">
    <property type="entry name" value="Luciferase-like_sf"/>
</dbReference>
<comment type="caution">
    <text evidence="3">The sequence shown here is derived from an EMBL/GenBank/DDBJ whole genome shotgun (WGS) entry which is preliminary data.</text>
</comment>
<dbReference type="InterPro" id="IPR050766">
    <property type="entry name" value="Bact_Lucif_Oxidored"/>
</dbReference>
<dbReference type="PANTHER" id="PTHR30137:SF6">
    <property type="entry name" value="LUCIFERASE-LIKE MONOOXYGENASE"/>
    <property type="match status" value="1"/>
</dbReference>
<reference evidence="3 4" key="1">
    <citation type="submission" date="2019-07" db="EMBL/GenBank/DDBJ databases">
        <authorList>
            <person name="Zhou L.-Y."/>
        </authorList>
    </citation>
    <scope>NUCLEOTIDE SEQUENCE [LARGE SCALE GENOMIC DNA]</scope>
    <source>
        <strain evidence="3 4">YIM 101269</strain>
    </source>
</reference>
<dbReference type="OrthoDB" id="9780518at2"/>
<dbReference type="SUPFAM" id="SSF51679">
    <property type="entry name" value="Bacterial luciferase-like"/>
    <property type="match status" value="1"/>
</dbReference>
<dbReference type="AlphaFoldDB" id="A0A553JY41"/>
<gene>
    <name evidence="3" type="ORF">FOJ82_12520</name>
</gene>
<dbReference type="GO" id="GO:0016705">
    <property type="term" value="F:oxidoreductase activity, acting on paired donors, with incorporation or reduction of molecular oxygen"/>
    <property type="evidence" value="ECO:0007669"/>
    <property type="project" value="InterPro"/>
</dbReference>
<sequence length="334" mass="35607">MNQIPLSVLDLVSVSSNQSPADAIAVSMEAAQVADRLGYERLWYAEHHNTASVASSATSLLVGRAAALTERIRVGSGGVMLPNHAPLMVAEHYGTLAQMFPGRIDLGLGRAPGTDQLTARALARSSAQPEDFTANIVDLMNWFDGGRDRLGIHAGVAEGTKVPIWMLGSSTAGASMAAALGLPYSFASHFAPDALFQALDVYRSNFDASSATAQIDKPYVSVGVNVMACRDEAEAHHQFTVTRNMFMGMQRSGGRQKLQPPGEPDFEVTEMGELMAERMLMVSAIGTADQVAETLQSIADQTGADELITVTYAHDPAVRLRSLELTAEAWGLKG</sequence>
<accession>A0A553JY41</accession>
<dbReference type="Proteomes" id="UP000317638">
    <property type="component" value="Unassembled WGS sequence"/>
</dbReference>
<dbReference type="PANTHER" id="PTHR30137">
    <property type="entry name" value="LUCIFERASE-LIKE MONOOXYGENASE"/>
    <property type="match status" value="1"/>
</dbReference>
<dbReference type="InterPro" id="IPR019949">
    <property type="entry name" value="CmoO-like"/>
</dbReference>
<organism evidence="3 4">
    <name type="scientific">Tessaracoccus rhinocerotis</name>
    <dbReference type="NCBI Taxonomy" id="1689449"/>
    <lineage>
        <taxon>Bacteria</taxon>
        <taxon>Bacillati</taxon>
        <taxon>Actinomycetota</taxon>
        <taxon>Actinomycetes</taxon>
        <taxon>Propionibacteriales</taxon>
        <taxon>Propionibacteriaceae</taxon>
        <taxon>Tessaracoccus</taxon>
    </lineage>
</organism>
<dbReference type="GO" id="GO:0005829">
    <property type="term" value="C:cytosol"/>
    <property type="evidence" value="ECO:0007669"/>
    <property type="project" value="TreeGrafter"/>
</dbReference>
<dbReference type="RefSeq" id="WP_143938826.1">
    <property type="nucleotide sequence ID" value="NZ_VKKG01000005.1"/>
</dbReference>
<dbReference type="InterPro" id="IPR011251">
    <property type="entry name" value="Luciferase-like_dom"/>
</dbReference>
<dbReference type="NCBIfam" id="TIGR03558">
    <property type="entry name" value="oxido_grp_1"/>
    <property type="match status" value="1"/>
</dbReference>
<protein>
    <submittedName>
        <fullName evidence="3">LLM class flavin-dependent oxidoreductase</fullName>
    </submittedName>
</protein>
<evidence type="ECO:0000313" key="4">
    <source>
        <dbReference type="Proteomes" id="UP000317638"/>
    </source>
</evidence>
<evidence type="ECO:0000259" key="2">
    <source>
        <dbReference type="Pfam" id="PF00296"/>
    </source>
</evidence>
<feature type="domain" description="Luciferase-like" evidence="2">
    <location>
        <begin position="20"/>
        <end position="305"/>
    </location>
</feature>
<dbReference type="Gene3D" id="3.20.20.30">
    <property type="entry name" value="Luciferase-like domain"/>
    <property type="match status" value="1"/>
</dbReference>
<comment type="similarity">
    <text evidence="1">To bacterial alkanal monooxygenase alpha and beta chains.</text>
</comment>
<evidence type="ECO:0000313" key="3">
    <source>
        <dbReference type="EMBL" id="TRY17362.1"/>
    </source>
</evidence>
<proteinExistence type="predicted"/>
<name>A0A553JY41_9ACTN</name>
<keyword evidence="4" id="KW-1185">Reference proteome</keyword>
<dbReference type="EMBL" id="VKKG01000005">
    <property type="protein sequence ID" value="TRY17362.1"/>
    <property type="molecule type" value="Genomic_DNA"/>
</dbReference>
<evidence type="ECO:0000256" key="1">
    <source>
        <dbReference type="ARBA" id="ARBA00007789"/>
    </source>
</evidence>
<dbReference type="CDD" id="cd00347">
    <property type="entry name" value="Flavin_utilizing_monoxygenases"/>
    <property type="match status" value="1"/>
</dbReference>
<dbReference type="Pfam" id="PF00296">
    <property type="entry name" value="Bac_luciferase"/>
    <property type="match status" value="1"/>
</dbReference>